<dbReference type="PANTHER" id="PTHR37299:SF1">
    <property type="entry name" value="STAGE 0 SPORULATION PROTEIN A HOMOLOG"/>
    <property type="match status" value="1"/>
</dbReference>
<dbReference type="Gene3D" id="3.40.50.2300">
    <property type="match status" value="1"/>
</dbReference>
<dbReference type="PROSITE" id="PS50110">
    <property type="entry name" value="RESPONSE_REGULATORY"/>
    <property type="match status" value="1"/>
</dbReference>
<dbReference type="InterPro" id="IPR001789">
    <property type="entry name" value="Sig_transdc_resp-reg_receiver"/>
</dbReference>
<dbReference type="AlphaFoldDB" id="A0A3A1NIV9"/>
<evidence type="ECO:0000256" key="1">
    <source>
        <dbReference type="PROSITE-ProRule" id="PRU00169"/>
    </source>
</evidence>
<dbReference type="InterPro" id="IPR046947">
    <property type="entry name" value="LytR-like"/>
</dbReference>
<protein>
    <submittedName>
        <fullName evidence="4">DNA-binding response regulator</fullName>
    </submittedName>
    <submittedName>
        <fullName evidence="5">Response regulator transcription factor</fullName>
    </submittedName>
</protein>
<reference evidence="4 6" key="1">
    <citation type="submission" date="2018-08" db="EMBL/GenBank/DDBJ databases">
        <title>Proposal of Muricauda 72 sp.nov. and Muricauda NH166 sp.nov., isolated from seawater.</title>
        <authorList>
            <person name="Cheng H."/>
            <person name="Wu Y.-H."/>
            <person name="Guo L.-L."/>
            <person name="Xu X.-W."/>
        </authorList>
    </citation>
    <scope>NUCLEOTIDE SEQUENCE [LARGE SCALE GENOMIC DNA]</scope>
    <source>
        <strain evidence="4 6">72</strain>
    </source>
</reference>
<keyword evidence="1" id="KW-0597">Phosphoprotein</keyword>
<keyword evidence="7" id="KW-1185">Reference proteome</keyword>
<dbReference type="SUPFAM" id="SSF52172">
    <property type="entry name" value="CheY-like"/>
    <property type="match status" value="1"/>
</dbReference>
<dbReference type="OrthoDB" id="2168082at2"/>
<evidence type="ECO:0000259" key="2">
    <source>
        <dbReference type="PROSITE" id="PS50110"/>
    </source>
</evidence>
<keyword evidence="4" id="KW-0238">DNA-binding</keyword>
<evidence type="ECO:0000259" key="3">
    <source>
        <dbReference type="PROSITE" id="PS50930"/>
    </source>
</evidence>
<dbReference type="Pfam" id="PF04397">
    <property type="entry name" value="LytTR"/>
    <property type="match status" value="1"/>
</dbReference>
<reference evidence="5 7" key="2">
    <citation type="submission" date="2019-07" db="EMBL/GenBank/DDBJ databases">
        <title>Draft genome of two Muricauda strains isolated from deep sea.</title>
        <authorList>
            <person name="Sun C."/>
        </authorList>
    </citation>
    <scope>NUCLEOTIDE SEQUENCE [LARGE SCALE GENOMIC DNA]</scope>
    <source>
        <strain evidence="5 7">72</strain>
    </source>
</reference>
<name>A0A3A1NIV9_9FLAO</name>
<dbReference type="Pfam" id="PF00072">
    <property type="entry name" value="Response_reg"/>
    <property type="match status" value="1"/>
</dbReference>
<dbReference type="GO" id="GO:0000156">
    <property type="term" value="F:phosphorelay response regulator activity"/>
    <property type="evidence" value="ECO:0007669"/>
    <property type="project" value="InterPro"/>
</dbReference>
<dbReference type="PANTHER" id="PTHR37299">
    <property type="entry name" value="TRANSCRIPTIONAL REGULATOR-RELATED"/>
    <property type="match status" value="1"/>
</dbReference>
<evidence type="ECO:0000313" key="6">
    <source>
        <dbReference type="Proteomes" id="UP000266691"/>
    </source>
</evidence>
<proteinExistence type="predicted"/>
<feature type="domain" description="Response regulatory" evidence="2">
    <location>
        <begin position="3"/>
        <end position="116"/>
    </location>
</feature>
<dbReference type="GO" id="GO:0003677">
    <property type="term" value="F:DNA binding"/>
    <property type="evidence" value="ECO:0007669"/>
    <property type="project" value="UniProtKB-KW"/>
</dbReference>
<dbReference type="PROSITE" id="PS50930">
    <property type="entry name" value="HTH_LYTTR"/>
    <property type="match status" value="1"/>
</dbReference>
<dbReference type="Proteomes" id="UP000266691">
    <property type="component" value="Unassembled WGS sequence"/>
</dbReference>
<dbReference type="SMART" id="SM00448">
    <property type="entry name" value="REC"/>
    <property type="match status" value="1"/>
</dbReference>
<dbReference type="Gene3D" id="2.40.50.1020">
    <property type="entry name" value="LytTr DNA-binding domain"/>
    <property type="match status" value="1"/>
</dbReference>
<feature type="modified residue" description="4-aspartylphosphate" evidence="1">
    <location>
        <position position="55"/>
    </location>
</feature>
<dbReference type="InterPro" id="IPR007492">
    <property type="entry name" value="LytTR_DNA-bd_dom"/>
</dbReference>
<gene>
    <name evidence="4" type="ORF">D2V05_09325</name>
    <name evidence="5" type="ORF">FQ017_09240</name>
</gene>
<dbReference type="SMART" id="SM00850">
    <property type="entry name" value="LytTR"/>
    <property type="match status" value="1"/>
</dbReference>
<dbReference type="EMBL" id="VNWK01000025">
    <property type="protein sequence ID" value="TXJ94759.1"/>
    <property type="molecule type" value="Genomic_DNA"/>
</dbReference>
<evidence type="ECO:0000313" key="7">
    <source>
        <dbReference type="Proteomes" id="UP000321621"/>
    </source>
</evidence>
<sequence>MMRAIIVDDELAAINSLSWELRKYPDFISVIETFTSPKEAISGINYLKPDCVFLDIEMPEMSGFSLLDKLEYRNFAIVITTAYNQYAIQAIKESAVDYLLKPVDQDDIAGVIEKLKKLNGSQNFQLQFEQTFEALSKASSPQVVQIPVSGKILFLRVEEIVYCESDGNYSKVFLESGEQLLVSKKLKELEDLLPGRIFFRIHNSYIVHLRKVNEYLRTEGYLVLSNQRKIPVSRTKKDAFLNRMSQ</sequence>
<evidence type="ECO:0000313" key="5">
    <source>
        <dbReference type="EMBL" id="TXJ94759.1"/>
    </source>
</evidence>
<feature type="domain" description="HTH LytTR-type" evidence="3">
    <location>
        <begin position="148"/>
        <end position="246"/>
    </location>
</feature>
<dbReference type="InterPro" id="IPR011006">
    <property type="entry name" value="CheY-like_superfamily"/>
</dbReference>
<comment type="caution">
    <text evidence="4">The sequence shown here is derived from an EMBL/GenBank/DDBJ whole genome shotgun (WGS) entry which is preliminary data.</text>
</comment>
<dbReference type="Proteomes" id="UP000321621">
    <property type="component" value="Unassembled WGS sequence"/>
</dbReference>
<dbReference type="EMBL" id="QXFI01000025">
    <property type="protein sequence ID" value="RIV44698.1"/>
    <property type="molecule type" value="Genomic_DNA"/>
</dbReference>
<evidence type="ECO:0000313" key="4">
    <source>
        <dbReference type="EMBL" id="RIV44698.1"/>
    </source>
</evidence>
<accession>A0A3A1NIV9</accession>
<organism evidence="4 6">
    <name type="scientific">Flagellimonas pelagia</name>
    <dbReference type="NCBI Taxonomy" id="2306998"/>
    <lineage>
        <taxon>Bacteria</taxon>
        <taxon>Pseudomonadati</taxon>
        <taxon>Bacteroidota</taxon>
        <taxon>Flavobacteriia</taxon>
        <taxon>Flavobacteriales</taxon>
        <taxon>Flavobacteriaceae</taxon>
        <taxon>Flagellimonas</taxon>
    </lineage>
</organism>